<dbReference type="Proteomes" id="UP001055940">
    <property type="component" value="Chromosome"/>
</dbReference>
<reference evidence="1" key="1">
    <citation type="submission" date="2022-06" db="EMBL/GenBank/DDBJ databases">
        <authorList>
            <person name="Ping M."/>
        </authorList>
    </citation>
    <scope>NUCLEOTIDE SEQUENCE</scope>
    <source>
        <strain evidence="1">JCM11759T</strain>
    </source>
</reference>
<organism evidence="1 2">
    <name type="scientific">Nocardiopsis exhalans</name>
    <dbReference type="NCBI Taxonomy" id="163604"/>
    <lineage>
        <taxon>Bacteria</taxon>
        <taxon>Bacillati</taxon>
        <taxon>Actinomycetota</taxon>
        <taxon>Actinomycetes</taxon>
        <taxon>Streptosporangiales</taxon>
        <taxon>Nocardiopsidaceae</taxon>
        <taxon>Nocardiopsis</taxon>
    </lineage>
</organism>
<dbReference type="EMBL" id="CP099837">
    <property type="protein sequence ID" value="USY20862.1"/>
    <property type="molecule type" value="Genomic_DNA"/>
</dbReference>
<evidence type="ECO:0000313" key="1">
    <source>
        <dbReference type="EMBL" id="USY20862.1"/>
    </source>
</evidence>
<protein>
    <recommendedName>
        <fullName evidence="3">DUF600 family protein</fullName>
    </recommendedName>
</protein>
<accession>A0ABY5DCK3</accession>
<proteinExistence type="predicted"/>
<evidence type="ECO:0008006" key="3">
    <source>
        <dbReference type="Google" id="ProtNLM"/>
    </source>
</evidence>
<evidence type="ECO:0000313" key="2">
    <source>
        <dbReference type="Proteomes" id="UP001055940"/>
    </source>
</evidence>
<dbReference type="InterPro" id="IPR036170">
    <property type="entry name" value="YezG-like_sf"/>
</dbReference>
<dbReference type="RefSeq" id="WP_254419887.1">
    <property type="nucleotide sequence ID" value="NZ_BAAAJB010000049.1"/>
</dbReference>
<sequence>MGIEEQQEKIIAIGKAIYQAVPQGWVESECKFVGLGVAGECFFRTRIEGEDFRPGSAPSEAALAFMSLREGMHKDGVGTWFSATFRISNNGDYRVEYDYDNKPEFSDPQPIDLELLNEQRHYPRSDGKMPNWLQEGILRLKDK</sequence>
<name>A0ABY5DCK3_9ACTN</name>
<keyword evidence="2" id="KW-1185">Reference proteome</keyword>
<gene>
    <name evidence="1" type="ORF">NE857_04195</name>
</gene>
<dbReference type="SUPFAM" id="SSF160424">
    <property type="entry name" value="BH3703-like"/>
    <property type="match status" value="1"/>
</dbReference>